<gene>
    <name evidence="4" type="ORF">PCOR1329_LOCUS5441</name>
</gene>
<name>A0ABN9PZ85_9DINO</name>
<keyword evidence="1" id="KW-0732">Signal</keyword>
<feature type="domain" description="MRH" evidence="3">
    <location>
        <begin position="25"/>
        <end position="117"/>
    </location>
</feature>
<sequence length="144" mass="15741">EVQELEAKIATDFDGGRAAYGLFAERCGEGRFEKYMYKICVFGDAHQGSTKLGSWSGWDSDHAHAAVYEGGSRCTHGRKRSVRVTFECGEALKLEAIKEPSQCYYEATMAHPAACDPRLFEFGGHGDGAAAAALRPHEAVHQEL</sequence>
<dbReference type="Proteomes" id="UP001189429">
    <property type="component" value="Unassembled WGS sequence"/>
</dbReference>
<protein>
    <recommendedName>
        <fullName evidence="3">MRH domain-containing protein</fullName>
    </recommendedName>
</protein>
<keyword evidence="2" id="KW-1015">Disulfide bond</keyword>
<evidence type="ECO:0000259" key="3">
    <source>
        <dbReference type="PROSITE" id="PS51914"/>
    </source>
</evidence>
<dbReference type="InterPro" id="IPR009011">
    <property type="entry name" value="Man6P_isomerase_rcpt-bd_dom_sf"/>
</dbReference>
<keyword evidence="5" id="KW-1185">Reference proteome</keyword>
<dbReference type="InterPro" id="IPR039794">
    <property type="entry name" value="Gtb1-like"/>
</dbReference>
<accession>A0ABN9PZ85</accession>
<evidence type="ECO:0000313" key="5">
    <source>
        <dbReference type="Proteomes" id="UP001189429"/>
    </source>
</evidence>
<proteinExistence type="predicted"/>
<dbReference type="Pfam" id="PF13015">
    <property type="entry name" value="PRKCSH_1"/>
    <property type="match status" value="1"/>
</dbReference>
<dbReference type="PROSITE" id="PS51914">
    <property type="entry name" value="MRH"/>
    <property type="match status" value="1"/>
</dbReference>
<organism evidence="4 5">
    <name type="scientific">Prorocentrum cordatum</name>
    <dbReference type="NCBI Taxonomy" id="2364126"/>
    <lineage>
        <taxon>Eukaryota</taxon>
        <taxon>Sar</taxon>
        <taxon>Alveolata</taxon>
        <taxon>Dinophyceae</taxon>
        <taxon>Prorocentrales</taxon>
        <taxon>Prorocentraceae</taxon>
        <taxon>Prorocentrum</taxon>
    </lineage>
</organism>
<feature type="non-terminal residue" evidence="4">
    <location>
        <position position="1"/>
    </location>
</feature>
<comment type="caution">
    <text evidence="4">The sequence shown here is derived from an EMBL/GenBank/DDBJ whole genome shotgun (WGS) entry which is preliminary data.</text>
</comment>
<dbReference type="EMBL" id="CAUYUJ010001436">
    <property type="protein sequence ID" value="CAK0795935.1"/>
    <property type="molecule type" value="Genomic_DNA"/>
</dbReference>
<reference evidence="4" key="1">
    <citation type="submission" date="2023-10" db="EMBL/GenBank/DDBJ databases">
        <authorList>
            <person name="Chen Y."/>
            <person name="Shah S."/>
            <person name="Dougan E. K."/>
            <person name="Thang M."/>
            <person name="Chan C."/>
        </authorList>
    </citation>
    <scope>NUCLEOTIDE SEQUENCE [LARGE SCALE GENOMIC DNA]</scope>
</reference>
<evidence type="ECO:0000313" key="4">
    <source>
        <dbReference type="EMBL" id="CAK0795935.1"/>
    </source>
</evidence>
<dbReference type="PANTHER" id="PTHR12630:SF1">
    <property type="entry name" value="GLUCOSIDASE 2 SUBUNIT BETA"/>
    <property type="match status" value="1"/>
</dbReference>
<dbReference type="Gene3D" id="2.70.130.10">
    <property type="entry name" value="Mannose-6-phosphate receptor binding domain"/>
    <property type="match status" value="1"/>
</dbReference>
<dbReference type="PANTHER" id="PTHR12630">
    <property type="entry name" value="N-LINKED OLIGOSACCHARIDE PROCESSING"/>
    <property type="match status" value="1"/>
</dbReference>
<evidence type="ECO:0000256" key="2">
    <source>
        <dbReference type="ARBA" id="ARBA00023157"/>
    </source>
</evidence>
<dbReference type="InterPro" id="IPR044865">
    <property type="entry name" value="MRH_dom"/>
</dbReference>
<evidence type="ECO:0000256" key="1">
    <source>
        <dbReference type="ARBA" id="ARBA00022729"/>
    </source>
</evidence>
<dbReference type="SUPFAM" id="SSF50911">
    <property type="entry name" value="Mannose 6-phosphate receptor domain"/>
    <property type="match status" value="1"/>
</dbReference>
<dbReference type="InterPro" id="IPR036607">
    <property type="entry name" value="PRKCSH"/>
</dbReference>